<dbReference type="PROSITE" id="PS51662">
    <property type="entry name" value="BP_PHYTASE"/>
    <property type="match status" value="1"/>
</dbReference>
<keyword evidence="3" id="KW-1185">Reference proteome</keyword>
<dbReference type="PATRIC" id="fig|1123501.6.peg.1289"/>
<dbReference type="GO" id="GO:0016158">
    <property type="term" value="F:inositol hexakisphosphate 3-phosphatase activity"/>
    <property type="evidence" value="ECO:0007669"/>
    <property type="project" value="InterPro"/>
</dbReference>
<evidence type="ECO:0000313" key="3">
    <source>
        <dbReference type="Proteomes" id="UP000035100"/>
    </source>
</evidence>
<name>A0A0D0QD65_9RHOB</name>
<protein>
    <submittedName>
        <fullName evidence="2">3-phytase (Myo-inositol-hexaphosphate 3-phosphohydrolase)</fullName>
    </submittedName>
</protein>
<evidence type="ECO:0000313" key="2">
    <source>
        <dbReference type="EMBL" id="KIQ70247.1"/>
    </source>
</evidence>
<dbReference type="SUPFAM" id="SSF50956">
    <property type="entry name" value="Thermostable phytase (3-phytase)"/>
    <property type="match status" value="2"/>
</dbReference>
<dbReference type="eggNOG" id="COG4247">
    <property type="taxonomic scope" value="Bacteria"/>
</dbReference>
<organism evidence="2 3">
    <name type="scientific">Wenxinia marina DSM 24838</name>
    <dbReference type="NCBI Taxonomy" id="1123501"/>
    <lineage>
        <taxon>Bacteria</taxon>
        <taxon>Pseudomonadati</taxon>
        <taxon>Pseudomonadota</taxon>
        <taxon>Alphaproteobacteria</taxon>
        <taxon>Rhodobacterales</taxon>
        <taxon>Roseobacteraceae</taxon>
        <taxon>Wenxinia</taxon>
    </lineage>
</organism>
<feature type="domain" description="BPP" evidence="1">
    <location>
        <begin position="1"/>
        <end position="168"/>
    </location>
</feature>
<evidence type="ECO:0000259" key="1">
    <source>
        <dbReference type="PROSITE" id="PS51662"/>
    </source>
</evidence>
<gene>
    <name evidence="2" type="ORF">Wenmar_01206</name>
</gene>
<comment type="caution">
    <text evidence="2">The sequence shown here is derived from an EMBL/GenBank/DDBJ whole genome shotgun (WGS) entry which is preliminary data.</text>
</comment>
<dbReference type="Gene3D" id="2.120.10.30">
    <property type="entry name" value="TolB, C-terminal domain"/>
    <property type="match status" value="1"/>
</dbReference>
<dbReference type="EMBL" id="AONG01000006">
    <property type="protein sequence ID" value="KIQ70247.1"/>
    <property type="molecule type" value="Genomic_DNA"/>
</dbReference>
<dbReference type="InterPro" id="IPR003431">
    <property type="entry name" value="B-propeller_Phytase"/>
</dbReference>
<proteinExistence type="predicted"/>
<dbReference type="STRING" id="1123501.Wenmar_01206"/>
<accession>A0A0D0QD65</accession>
<dbReference type="InterPro" id="IPR011042">
    <property type="entry name" value="6-blade_b-propeller_TolB-like"/>
</dbReference>
<sequence>MKNGGIRVYGRDGSLIQTIPPIEDSWINNIDVVYDVPMADGTTADLAIGADRGRDYVRAYRIDPPSSQGGAHGEAPTYDDAPYDDNFVVFSVDEGIEPLGAFRIVGTDEIDGVQESDGDGVISVALPGFPNGVFITQDGYAGDLNDLDGETAATNFKFVNWAAIAESFDPPLMVTPASWDPLAEHGRPSG</sequence>
<keyword evidence="2" id="KW-0378">Hydrolase</keyword>
<dbReference type="AlphaFoldDB" id="A0A0D0QD65"/>
<dbReference type="Proteomes" id="UP000035100">
    <property type="component" value="Unassembled WGS sequence"/>
</dbReference>
<dbReference type="Pfam" id="PF02333">
    <property type="entry name" value="Phytase"/>
    <property type="match status" value="1"/>
</dbReference>
<reference evidence="2 3" key="1">
    <citation type="submission" date="2013-01" db="EMBL/GenBank/DDBJ databases">
        <authorList>
            <person name="Fiebig A."/>
            <person name="Goeker M."/>
            <person name="Klenk H.-P.P."/>
        </authorList>
    </citation>
    <scope>NUCLEOTIDE SEQUENCE [LARGE SCALE GENOMIC DNA]</scope>
    <source>
        <strain evidence="2 3">DSM 24838</strain>
    </source>
</reference>